<dbReference type="EMBL" id="LR899804">
    <property type="protein sequence ID" value="CAD7242563.1"/>
    <property type="molecule type" value="Genomic_DNA"/>
</dbReference>
<dbReference type="GO" id="GO:0006357">
    <property type="term" value="P:regulation of transcription by RNA polymerase II"/>
    <property type="evidence" value="ECO:0007669"/>
    <property type="project" value="InterPro"/>
</dbReference>
<evidence type="ECO:0000256" key="6">
    <source>
        <dbReference type="ARBA" id="ARBA00022884"/>
    </source>
</evidence>
<evidence type="ECO:0000313" key="13">
    <source>
        <dbReference type="Proteomes" id="UP000677054"/>
    </source>
</evidence>
<evidence type="ECO:0000256" key="5">
    <source>
        <dbReference type="ARBA" id="ARBA00022490"/>
    </source>
</evidence>
<keyword evidence="8" id="KW-0805">Transcription regulation</keyword>
<dbReference type="InterPro" id="IPR050590">
    <property type="entry name" value="Exosome_comp_Rrp42_subfam"/>
</dbReference>
<dbReference type="GO" id="GO:0000177">
    <property type="term" value="C:cytoplasmic exosome (RNase complex)"/>
    <property type="evidence" value="ECO:0007669"/>
    <property type="project" value="TreeGrafter"/>
</dbReference>
<evidence type="ECO:0000256" key="3">
    <source>
        <dbReference type="ARBA" id="ARBA00006678"/>
    </source>
</evidence>
<dbReference type="CDD" id="cd11368">
    <property type="entry name" value="RNase_PH_RRP45"/>
    <property type="match status" value="1"/>
</dbReference>
<comment type="similarity">
    <text evidence="4 8">Belongs to the Mediator complex subunit 11 family.</text>
</comment>
<dbReference type="OrthoDB" id="10264038at2759"/>
<evidence type="ECO:0000256" key="4">
    <source>
        <dbReference type="ARBA" id="ARBA00008186"/>
    </source>
</evidence>
<dbReference type="AlphaFoldDB" id="A0A7R8X4A6"/>
<dbReference type="GO" id="GO:0016592">
    <property type="term" value="C:mediator complex"/>
    <property type="evidence" value="ECO:0007669"/>
    <property type="project" value="InterPro"/>
</dbReference>
<dbReference type="InterPro" id="IPR027408">
    <property type="entry name" value="PNPase/RNase_PH_dom_sf"/>
</dbReference>
<dbReference type="Gene3D" id="3.30.230.70">
    <property type="entry name" value="GHMP Kinase, N-terminal domain"/>
    <property type="match status" value="1"/>
</dbReference>
<keyword evidence="8" id="KW-0804">Transcription</keyword>
<dbReference type="PANTHER" id="PTHR11097:SF14">
    <property type="entry name" value="EXOSOME COMPLEX COMPONENT RRP45"/>
    <property type="match status" value="1"/>
</dbReference>
<dbReference type="InterPro" id="IPR020568">
    <property type="entry name" value="Ribosomal_Su5_D2-typ_SF"/>
</dbReference>
<reference evidence="12" key="1">
    <citation type="submission" date="2020-11" db="EMBL/GenBank/DDBJ databases">
        <authorList>
            <person name="Tran Van P."/>
        </authorList>
    </citation>
    <scope>NUCLEOTIDE SEQUENCE</scope>
</reference>
<dbReference type="Pfam" id="PF01138">
    <property type="entry name" value="RNase_PH"/>
    <property type="match status" value="1"/>
</dbReference>
<evidence type="ECO:0000313" key="12">
    <source>
        <dbReference type="EMBL" id="CAD7242563.1"/>
    </source>
</evidence>
<feature type="domain" description="Exoribonuclease phosphorolytic" evidence="11">
    <location>
        <begin position="192"/>
        <end position="256"/>
    </location>
</feature>
<dbReference type="GO" id="GO:0003712">
    <property type="term" value="F:transcription coregulator activity"/>
    <property type="evidence" value="ECO:0007669"/>
    <property type="project" value="InterPro"/>
</dbReference>
<comment type="similarity">
    <text evidence="3">Belongs to the RNase PH family.</text>
</comment>
<evidence type="ECO:0000256" key="9">
    <source>
        <dbReference type="SAM" id="MobiDB-lite"/>
    </source>
</evidence>
<dbReference type="PANTHER" id="PTHR11097">
    <property type="entry name" value="EXOSOME COMPLEX EXONUCLEASE RIBOSOMAL RNA PROCESSING PROTEIN"/>
    <property type="match status" value="1"/>
</dbReference>
<dbReference type="Proteomes" id="UP000677054">
    <property type="component" value="Unassembled WGS sequence"/>
</dbReference>
<evidence type="ECO:0000259" key="10">
    <source>
        <dbReference type="Pfam" id="PF01138"/>
    </source>
</evidence>
<feature type="domain" description="Exoribonuclease phosphorolytic" evidence="10">
    <location>
        <begin position="34"/>
        <end position="166"/>
    </location>
</feature>
<dbReference type="InterPro" id="IPR001247">
    <property type="entry name" value="ExoRNase_PH_dom1"/>
</dbReference>
<sequence>MISLKDGTSTSEKTFLLGVLKEHRRIDGRSFNDARNVDISFGKDFGCCVASLGNTRVMCQVTCQVKAPKATRPNEGFLFINVDFPLMSSILLLDNDQLLQTRTELVRLLERCYKEARVVDMESLCIVGEEKVWELRVDISIMCDDGGMIDCASIAALSALCHFRRPDVTLEGEEVTIHSIKSRDPIKLSIHHMPILVSFSFYENGKFVLMDPDQREQKGSEGLMVVGANPFRELCTLHRTGSVPLIKDQVRRCAEMVALRARSLVGYIKKELEKDGALRSKREHAGFAAHLPRSLMVKPPVEVIDVERETRDIPMRDIVQRVSAKRTGNEVENMSIEVGKWDVPKGTKDESDFDESSASSDVEMVQQVTAEEKKTVEEISIMSDSEEDEVVALGAADLGFQRQKPKPKEKIGKPADSQALQELSKDKPSLKQVDGHAATFLKTLGNVDKELGKQINYLTQVSTGQPHEGSSYAAQKVLQMALHRLEHARSRVNESERIRASHMQQLINAGFISRPQSQQMQQATQPGTPAVQPQTPQQQPQM</sequence>
<comment type="subcellular location">
    <subcellularLocation>
        <location evidence="2">Cytoplasm</location>
    </subcellularLocation>
    <subcellularLocation>
        <location evidence="1 8">Nucleus</location>
    </subcellularLocation>
</comment>
<comment type="function">
    <text evidence="8">Component of the Mediator complex, a coactivator involved in the regulated transcription of nearly all RNA polymerase II-dependent genes. Mediator functions as a bridge to convey information from gene-specific regulatory proteins to the basal RNA polymerase II transcription machinery. Mediator is recruited to promoters by direct interactions with regulatory proteins and serves as a scaffold for the assembly of a functional pre-initiation complex with RNA polymerase II and the general transcription factors.</text>
</comment>
<organism evidence="12">
    <name type="scientific">Darwinula stevensoni</name>
    <dbReference type="NCBI Taxonomy" id="69355"/>
    <lineage>
        <taxon>Eukaryota</taxon>
        <taxon>Metazoa</taxon>
        <taxon>Ecdysozoa</taxon>
        <taxon>Arthropoda</taxon>
        <taxon>Crustacea</taxon>
        <taxon>Oligostraca</taxon>
        <taxon>Ostracoda</taxon>
        <taxon>Podocopa</taxon>
        <taxon>Podocopida</taxon>
        <taxon>Darwinulocopina</taxon>
        <taxon>Darwinuloidea</taxon>
        <taxon>Darwinulidae</taxon>
        <taxon>Darwinula</taxon>
    </lineage>
</organism>
<proteinExistence type="inferred from homology"/>
<evidence type="ECO:0000259" key="11">
    <source>
        <dbReference type="Pfam" id="PF03725"/>
    </source>
</evidence>
<dbReference type="InterPro" id="IPR033100">
    <property type="entry name" value="Rrp45"/>
</dbReference>
<dbReference type="InterPro" id="IPR015847">
    <property type="entry name" value="ExoRNase_PH_dom2"/>
</dbReference>
<keyword evidence="13" id="KW-1185">Reference proteome</keyword>
<evidence type="ECO:0000256" key="8">
    <source>
        <dbReference type="RuleBase" id="RU364147"/>
    </source>
</evidence>
<dbReference type="GO" id="GO:0000467">
    <property type="term" value="P:exonucleolytic trimming to generate mature 3'-end of 5.8S rRNA from tricistronic rRNA transcript (SSU-rRNA, 5.8S rRNA, LSU-rRNA)"/>
    <property type="evidence" value="ECO:0007669"/>
    <property type="project" value="TreeGrafter"/>
</dbReference>
<evidence type="ECO:0000256" key="2">
    <source>
        <dbReference type="ARBA" id="ARBA00004496"/>
    </source>
</evidence>
<keyword evidence="5" id="KW-0963">Cytoplasm</keyword>
<dbReference type="GO" id="GO:0071028">
    <property type="term" value="P:nuclear mRNA surveillance"/>
    <property type="evidence" value="ECO:0007669"/>
    <property type="project" value="TreeGrafter"/>
</dbReference>
<dbReference type="SUPFAM" id="SSF54211">
    <property type="entry name" value="Ribosomal protein S5 domain 2-like"/>
    <property type="match status" value="1"/>
</dbReference>
<name>A0A7R8X4A6_9CRUS</name>
<protein>
    <recommendedName>
        <fullName evidence="8">Mediator of RNA polymerase II transcription subunit 11</fullName>
    </recommendedName>
    <alternativeName>
        <fullName evidence="8">Mediator complex subunit 11</fullName>
    </alternativeName>
</protein>
<keyword evidence="8" id="KW-0010">Activator</keyword>
<dbReference type="Pfam" id="PF03725">
    <property type="entry name" value="RNase_PH_C"/>
    <property type="match status" value="1"/>
</dbReference>
<dbReference type="SUPFAM" id="SSF55666">
    <property type="entry name" value="Ribonuclease PH domain 2-like"/>
    <property type="match status" value="1"/>
</dbReference>
<dbReference type="GO" id="GO:0016075">
    <property type="term" value="P:rRNA catabolic process"/>
    <property type="evidence" value="ECO:0007669"/>
    <property type="project" value="TreeGrafter"/>
</dbReference>
<accession>A0A7R8X4A6</accession>
<dbReference type="GO" id="GO:0035925">
    <property type="term" value="F:mRNA 3'-UTR AU-rich region binding"/>
    <property type="evidence" value="ECO:0007669"/>
    <property type="project" value="TreeGrafter"/>
</dbReference>
<dbReference type="GO" id="GO:0071035">
    <property type="term" value="P:nuclear polyadenylation-dependent rRNA catabolic process"/>
    <property type="evidence" value="ECO:0007669"/>
    <property type="project" value="TreeGrafter"/>
</dbReference>
<evidence type="ECO:0000256" key="1">
    <source>
        <dbReference type="ARBA" id="ARBA00004123"/>
    </source>
</evidence>
<dbReference type="InterPro" id="IPR036345">
    <property type="entry name" value="ExoRNase_PH_dom2_sf"/>
</dbReference>
<keyword evidence="7 8" id="KW-0539">Nucleus</keyword>
<feature type="compositionally biased region" description="Low complexity" evidence="9">
    <location>
        <begin position="516"/>
        <end position="542"/>
    </location>
</feature>
<dbReference type="InterPro" id="IPR019404">
    <property type="entry name" value="Mediator_Med11"/>
</dbReference>
<dbReference type="GO" id="GO:0034473">
    <property type="term" value="P:U1 snRNA 3'-end processing"/>
    <property type="evidence" value="ECO:0007669"/>
    <property type="project" value="TreeGrafter"/>
</dbReference>
<dbReference type="GO" id="GO:0000176">
    <property type="term" value="C:nuclear exosome (RNase complex)"/>
    <property type="evidence" value="ECO:0007669"/>
    <property type="project" value="TreeGrafter"/>
</dbReference>
<keyword evidence="6" id="KW-0694">RNA-binding</keyword>
<dbReference type="GO" id="GO:0034476">
    <property type="term" value="P:U5 snRNA 3'-end processing"/>
    <property type="evidence" value="ECO:0007669"/>
    <property type="project" value="TreeGrafter"/>
</dbReference>
<dbReference type="GO" id="GO:0071038">
    <property type="term" value="P:TRAMP-dependent tRNA surveillance pathway"/>
    <property type="evidence" value="ECO:0007669"/>
    <property type="project" value="TreeGrafter"/>
</dbReference>
<dbReference type="Pfam" id="PF10280">
    <property type="entry name" value="Med11"/>
    <property type="match status" value="1"/>
</dbReference>
<dbReference type="EMBL" id="CAJPEV010000287">
    <property type="protein sequence ID" value="CAG0883470.1"/>
    <property type="molecule type" value="Genomic_DNA"/>
</dbReference>
<comment type="subunit">
    <text evidence="8">Component of the Mediator complex.</text>
</comment>
<feature type="region of interest" description="Disordered" evidence="9">
    <location>
        <begin position="511"/>
        <end position="542"/>
    </location>
</feature>
<gene>
    <name evidence="8" type="primary">MED11</name>
    <name evidence="12" type="ORF">DSTB1V02_LOCUS2525</name>
</gene>
<dbReference type="GO" id="GO:0034475">
    <property type="term" value="P:U4 snRNA 3'-end processing"/>
    <property type="evidence" value="ECO:0007669"/>
    <property type="project" value="TreeGrafter"/>
</dbReference>
<evidence type="ECO:0000256" key="7">
    <source>
        <dbReference type="ARBA" id="ARBA00023242"/>
    </source>
</evidence>